<dbReference type="SMART" id="SM00052">
    <property type="entry name" value="EAL"/>
    <property type="match status" value="1"/>
</dbReference>
<dbReference type="GO" id="GO:0071111">
    <property type="term" value="F:cyclic-guanylate-specific phosphodiesterase activity"/>
    <property type="evidence" value="ECO:0007669"/>
    <property type="project" value="InterPro"/>
</dbReference>
<name>E7G9L6_9FIRM</name>
<keyword evidence="1" id="KW-0472">Membrane</keyword>
<feature type="domain" description="GGDEF" evidence="3">
    <location>
        <begin position="340"/>
        <end position="474"/>
    </location>
</feature>
<evidence type="ECO:0000256" key="1">
    <source>
        <dbReference type="SAM" id="Phobius"/>
    </source>
</evidence>
<dbReference type="InterPro" id="IPR029787">
    <property type="entry name" value="Nucleotide_cyclase"/>
</dbReference>
<sequence>MKMKNKKIPVFILGSLFAIAIVTITMISYIDYVQESLWDKSVDDILETTSQEEKSLNIYLQKDTENLRNVLNNIVNSKDHLAKKIAEIPSHEYINYFYIDTLQNKYIDKTGEHAIDRDKILQLSQLYKEESGIIDPFFNDKTGIKVIGTYVRDEHRYLIKESQVSYIADKFSLSFYNNLGFSYIVNTDGDVLIRTNHKNANRTFQNLFDIIDLEKNNNADIESFKNSLAHQQKGIALFNYHDNTNVFCYVPMSIGEQWYVVSIIPNAAIMEQANNIILHTIVLSLIIIGSIGFVVLLYLLNHRKHKRVVENLAFYDHLTGLYNYQKFKMEGQKLLAQENRSWAVIYIDIDGFKIINDLNGYQFGDFVLKELAALLEKYVTEYCIACHMNADQFLFMCHYHNKKDIVKICQEINQDLRQFLHNNGYERETVMKFGICCQEDDKHIHTMDHLVDCSHLALNALSHNVNEYYYFYHSQMREHLLKEADIESKMDKALENKEFVFFLQPKFNVNGEKILGAEALVRWIDSQQQMIMPNDFIPLFEKNGFILKLDEYVFESVCQYMSSRISQHQNVIPISVNISRLHLYQHDFIERYVKIKEKYQIPDQLLELEITENILLEDVKRVQTIVAELQAHGFLCSIDDFGSGYSSLNLLKDLPINVIKLDRFFLKDNYNVVRSYEIIKSVINMAKSIDIYTVAEGVETKEQQQFLQTIGCDMIQGYIFSKPLPIDEFNKYL</sequence>
<feature type="transmembrane region" description="Helical" evidence="1">
    <location>
        <begin position="276"/>
        <end position="300"/>
    </location>
</feature>
<dbReference type="PANTHER" id="PTHR33121">
    <property type="entry name" value="CYCLIC DI-GMP PHOSPHODIESTERASE PDEF"/>
    <property type="match status" value="1"/>
</dbReference>
<dbReference type="InterPro" id="IPR001633">
    <property type="entry name" value="EAL_dom"/>
</dbReference>
<dbReference type="PROSITE" id="PS50883">
    <property type="entry name" value="EAL"/>
    <property type="match status" value="1"/>
</dbReference>
<dbReference type="InterPro" id="IPR050706">
    <property type="entry name" value="Cyclic-di-GMP_PDE-like"/>
</dbReference>
<reference evidence="4 5" key="1">
    <citation type="submission" date="2010-12" db="EMBL/GenBank/DDBJ databases">
        <title>The Genome Sequence of Coprobacillus sp. strain 29_1.</title>
        <authorList>
            <consortium name="The Broad Institute Genome Sequencing Platform"/>
            <person name="Earl A."/>
            <person name="Ward D."/>
            <person name="Feldgarden M."/>
            <person name="Gevers D."/>
            <person name="Daigneault M."/>
            <person name="Sibley C.D."/>
            <person name="White A."/>
            <person name="Strauss J."/>
            <person name="Allen-Vercoe E."/>
            <person name="Young S.K."/>
            <person name="Zeng Q."/>
            <person name="Gargeya S."/>
            <person name="Fitzgerald M."/>
            <person name="Haas B."/>
            <person name="Abouelleil A."/>
            <person name="Alvarado L."/>
            <person name="Arachchi H.M."/>
            <person name="Berlin A."/>
            <person name="Brown A."/>
            <person name="Chapman S.B."/>
            <person name="Chen Z."/>
            <person name="Dunbar C."/>
            <person name="Freedman E."/>
            <person name="Gearin G."/>
            <person name="Gellesch M."/>
            <person name="Goldberg J."/>
            <person name="Griggs A."/>
            <person name="Gujja S."/>
            <person name="Heilman E."/>
            <person name="Heiman D."/>
            <person name="Howarth C."/>
            <person name="Larson L."/>
            <person name="Lui A."/>
            <person name="MacDonald P.J.P."/>
            <person name="Mehta T."/>
            <person name="Montmayeur A."/>
            <person name="Murphy C."/>
            <person name="Neiman D."/>
            <person name="Pearson M."/>
            <person name="Priest M."/>
            <person name="Roberts A."/>
            <person name="Saif S."/>
            <person name="Shea T."/>
            <person name="Shenoy N."/>
            <person name="Sisk P."/>
            <person name="Stolte C."/>
            <person name="Sykes S."/>
            <person name="White J."/>
            <person name="Yandava C."/>
            <person name="Nusbaum C."/>
            <person name="Birren B."/>
        </authorList>
    </citation>
    <scope>NUCLEOTIDE SEQUENCE [LARGE SCALE GENOMIC DNA]</scope>
    <source>
        <strain evidence="4 5">29_1</strain>
    </source>
</reference>
<dbReference type="Gene3D" id="3.30.70.270">
    <property type="match status" value="1"/>
</dbReference>
<organism evidence="4 5">
    <name type="scientific">Coprobacillus cateniformis</name>
    <dbReference type="NCBI Taxonomy" id="100884"/>
    <lineage>
        <taxon>Bacteria</taxon>
        <taxon>Bacillati</taxon>
        <taxon>Bacillota</taxon>
        <taxon>Erysipelotrichia</taxon>
        <taxon>Erysipelotrichales</taxon>
        <taxon>Coprobacillaceae</taxon>
        <taxon>Coprobacillus</taxon>
    </lineage>
</organism>
<dbReference type="PROSITE" id="PS50887">
    <property type="entry name" value="GGDEF"/>
    <property type="match status" value="1"/>
</dbReference>
<dbReference type="SUPFAM" id="SSF55073">
    <property type="entry name" value="Nucleotide cyclase"/>
    <property type="match status" value="1"/>
</dbReference>
<dbReference type="eggNOG" id="COG2200">
    <property type="taxonomic scope" value="Bacteria"/>
</dbReference>
<dbReference type="PANTHER" id="PTHR33121:SF71">
    <property type="entry name" value="OXYGEN SENSOR PROTEIN DOSP"/>
    <property type="match status" value="1"/>
</dbReference>
<dbReference type="CDD" id="cd01949">
    <property type="entry name" value="GGDEF"/>
    <property type="match status" value="1"/>
</dbReference>
<protein>
    <submittedName>
        <fullName evidence="4">Uncharacterized protein</fullName>
    </submittedName>
</protein>
<dbReference type="SMART" id="SM00267">
    <property type="entry name" value="GGDEF"/>
    <property type="match status" value="1"/>
</dbReference>
<feature type="domain" description="EAL" evidence="2">
    <location>
        <begin position="483"/>
        <end position="733"/>
    </location>
</feature>
<dbReference type="HOGENOM" id="CLU_000445_70_44_9"/>
<dbReference type="InterPro" id="IPR043128">
    <property type="entry name" value="Rev_trsase/Diguanyl_cyclase"/>
</dbReference>
<dbReference type="Gene3D" id="3.20.20.450">
    <property type="entry name" value="EAL domain"/>
    <property type="match status" value="1"/>
</dbReference>
<evidence type="ECO:0000313" key="4">
    <source>
        <dbReference type="EMBL" id="EFW05310.1"/>
    </source>
</evidence>
<dbReference type="STRING" id="100884.GCA_000269565_03302"/>
<feature type="transmembrane region" description="Helical" evidence="1">
    <location>
        <begin position="12"/>
        <end position="30"/>
    </location>
</feature>
<dbReference type="InterPro" id="IPR035919">
    <property type="entry name" value="EAL_sf"/>
</dbReference>
<keyword evidence="5" id="KW-1185">Reference proteome</keyword>
<dbReference type="Gene3D" id="3.30.450.20">
    <property type="entry name" value="PAS domain"/>
    <property type="match status" value="1"/>
</dbReference>
<gene>
    <name evidence="4" type="ORF">HMPREF9488_01455</name>
</gene>
<dbReference type="InterPro" id="IPR000160">
    <property type="entry name" value="GGDEF_dom"/>
</dbReference>
<comment type="caution">
    <text evidence="4">The sequence shown here is derived from an EMBL/GenBank/DDBJ whole genome shotgun (WGS) entry which is preliminary data.</text>
</comment>
<accession>E7G9L6</accession>
<keyword evidence="1" id="KW-1133">Transmembrane helix</keyword>
<dbReference type="Proteomes" id="UP000003157">
    <property type="component" value="Unassembled WGS sequence"/>
</dbReference>
<dbReference type="EMBL" id="ADKX01000026">
    <property type="protein sequence ID" value="EFW05310.1"/>
    <property type="molecule type" value="Genomic_DNA"/>
</dbReference>
<evidence type="ECO:0000259" key="2">
    <source>
        <dbReference type="PROSITE" id="PS50883"/>
    </source>
</evidence>
<dbReference type="Pfam" id="PF00563">
    <property type="entry name" value="EAL"/>
    <property type="match status" value="1"/>
</dbReference>
<dbReference type="Pfam" id="PF00990">
    <property type="entry name" value="GGDEF"/>
    <property type="match status" value="1"/>
</dbReference>
<evidence type="ECO:0000313" key="5">
    <source>
        <dbReference type="Proteomes" id="UP000003157"/>
    </source>
</evidence>
<dbReference type="SUPFAM" id="SSF141868">
    <property type="entry name" value="EAL domain-like"/>
    <property type="match status" value="1"/>
</dbReference>
<dbReference type="CDD" id="cd01948">
    <property type="entry name" value="EAL"/>
    <property type="match status" value="1"/>
</dbReference>
<proteinExistence type="predicted"/>
<dbReference type="eggNOG" id="COG2199">
    <property type="taxonomic scope" value="Bacteria"/>
</dbReference>
<dbReference type="AlphaFoldDB" id="E7G9L6"/>
<keyword evidence="1" id="KW-0812">Transmembrane</keyword>
<dbReference type="NCBIfam" id="TIGR00254">
    <property type="entry name" value="GGDEF"/>
    <property type="match status" value="1"/>
</dbReference>
<evidence type="ECO:0000259" key="3">
    <source>
        <dbReference type="PROSITE" id="PS50887"/>
    </source>
</evidence>